<evidence type="ECO:0000313" key="2">
    <source>
        <dbReference type="EMBL" id="VYU01202.1"/>
    </source>
</evidence>
<evidence type="ECO:0000256" key="1">
    <source>
        <dbReference type="SAM" id="Phobius"/>
    </source>
</evidence>
<feature type="transmembrane region" description="Helical" evidence="1">
    <location>
        <begin position="12"/>
        <end position="35"/>
    </location>
</feature>
<dbReference type="EMBL" id="CACRUN010000012">
    <property type="protein sequence ID" value="VYU01202.1"/>
    <property type="molecule type" value="Genomic_DNA"/>
</dbReference>
<dbReference type="AlphaFoldDB" id="A0A6N3BB59"/>
<keyword evidence="1" id="KW-0472">Membrane</keyword>
<reference evidence="2" key="1">
    <citation type="submission" date="2019-11" db="EMBL/GenBank/DDBJ databases">
        <authorList>
            <person name="Feng L."/>
        </authorList>
    </citation>
    <scope>NUCLEOTIDE SEQUENCE</scope>
    <source>
        <strain evidence="2">VatypicaLFYP47</strain>
    </source>
</reference>
<dbReference type="RefSeq" id="WP_156718336.1">
    <property type="nucleotide sequence ID" value="NZ_JAPVXX010000035.1"/>
</dbReference>
<proteinExistence type="predicted"/>
<protein>
    <submittedName>
        <fullName evidence="2">Uncharacterized protein</fullName>
    </submittedName>
</protein>
<name>A0A6N3BB59_9FIRM</name>
<sequence length="171" mass="20064">MRKFKYIFDIRVMIGIVAILSFSLYIFSGATLNFYQNPSKEIVVIGNYQFSRYPIVELEDRSKNISLEVRVYAKLLEDKTLYVLGERAVYIIDVESNKIRMIYNDTPLFDQYISNAQLVSLYGSNIEAVNTLSDKDKYYIDKLITPEVYSSLSYDKDHKQWLDRIVDLLNH</sequence>
<keyword evidence="1" id="KW-1133">Transmembrane helix</keyword>
<keyword evidence="1" id="KW-0812">Transmembrane</keyword>
<accession>A0A6N3BB59</accession>
<gene>
    <name evidence="2" type="ORF">VALFYP47_00250</name>
</gene>
<organism evidence="2">
    <name type="scientific">Veillonella atypica</name>
    <dbReference type="NCBI Taxonomy" id="39777"/>
    <lineage>
        <taxon>Bacteria</taxon>
        <taxon>Bacillati</taxon>
        <taxon>Bacillota</taxon>
        <taxon>Negativicutes</taxon>
        <taxon>Veillonellales</taxon>
        <taxon>Veillonellaceae</taxon>
        <taxon>Veillonella</taxon>
    </lineage>
</organism>